<evidence type="ECO:0000256" key="1">
    <source>
        <dbReference type="PIRSR" id="PIRSR634015-1"/>
    </source>
</evidence>
<gene>
    <name evidence="5" type="ORF">GM418_10180</name>
</gene>
<dbReference type="EMBL" id="CP046401">
    <property type="protein sequence ID" value="QGY44010.1"/>
    <property type="molecule type" value="Genomic_DNA"/>
</dbReference>
<keyword evidence="2" id="KW-0479">Metal-binding</keyword>
<dbReference type="CDD" id="cd09603">
    <property type="entry name" value="M1_APN_like"/>
    <property type="match status" value="1"/>
</dbReference>
<evidence type="ECO:0000259" key="4">
    <source>
        <dbReference type="Pfam" id="PF17900"/>
    </source>
</evidence>
<evidence type="ECO:0000256" key="2">
    <source>
        <dbReference type="PIRSR" id="PIRSR634015-3"/>
    </source>
</evidence>
<comment type="cofactor">
    <cofactor evidence="2">
        <name>Zn(2+)</name>
        <dbReference type="ChEBI" id="CHEBI:29105"/>
    </cofactor>
    <text evidence="2">Binds 1 zinc ion per subunit.</text>
</comment>
<feature type="domain" description="Aminopeptidase N-like N-terminal" evidence="4">
    <location>
        <begin position="47"/>
        <end position="223"/>
    </location>
</feature>
<dbReference type="GO" id="GO:0008237">
    <property type="term" value="F:metallopeptidase activity"/>
    <property type="evidence" value="ECO:0007669"/>
    <property type="project" value="InterPro"/>
</dbReference>
<dbReference type="Pfam" id="PF17900">
    <property type="entry name" value="Peptidase_M1_N"/>
    <property type="match status" value="1"/>
</dbReference>
<protein>
    <submittedName>
        <fullName evidence="5">M1 family peptidase</fullName>
    </submittedName>
</protein>
<dbReference type="KEGG" id="mcos:GM418_10180"/>
<dbReference type="PANTHER" id="PTHR45726">
    <property type="entry name" value="LEUKOTRIENE A-4 HYDROLASE"/>
    <property type="match status" value="1"/>
</dbReference>
<accession>A0A6I6JSD8</accession>
<organism evidence="5 6">
    <name type="scientific">Maribellus comscasis</name>
    <dbReference type="NCBI Taxonomy" id="2681766"/>
    <lineage>
        <taxon>Bacteria</taxon>
        <taxon>Pseudomonadati</taxon>
        <taxon>Bacteroidota</taxon>
        <taxon>Bacteroidia</taxon>
        <taxon>Marinilabiliales</taxon>
        <taxon>Prolixibacteraceae</taxon>
        <taxon>Maribellus</taxon>
    </lineage>
</organism>
<dbReference type="SUPFAM" id="SSF63737">
    <property type="entry name" value="Leukotriene A4 hydrolase N-terminal domain"/>
    <property type="match status" value="1"/>
</dbReference>
<feature type="domain" description="Peptidase M1 membrane alanine aminopeptidase" evidence="3">
    <location>
        <begin position="264"/>
        <end position="469"/>
    </location>
</feature>
<dbReference type="AlphaFoldDB" id="A0A6I6JSD8"/>
<dbReference type="RefSeq" id="WP_158865706.1">
    <property type="nucleotide sequence ID" value="NZ_CP046401.1"/>
</dbReference>
<evidence type="ECO:0000313" key="5">
    <source>
        <dbReference type="EMBL" id="QGY44010.1"/>
    </source>
</evidence>
<dbReference type="Pfam" id="PF01433">
    <property type="entry name" value="Peptidase_M1"/>
    <property type="match status" value="1"/>
</dbReference>
<feature type="active site" description="Proton donor" evidence="1">
    <location>
        <position position="409"/>
    </location>
</feature>
<feature type="active site" description="Proton acceptor" evidence="1">
    <location>
        <position position="335"/>
    </location>
</feature>
<feature type="binding site" evidence="2">
    <location>
        <position position="357"/>
    </location>
    <ligand>
        <name>Zn(2+)</name>
        <dbReference type="ChEBI" id="CHEBI:29105"/>
        <note>catalytic</note>
    </ligand>
</feature>
<dbReference type="PANTHER" id="PTHR45726:SF3">
    <property type="entry name" value="LEUKOTRIENE A-4 HYDROLASE"/>
    <property type="match status" value="1"/>
</dbReference>
<feature type="binding site" evidence="2">
    <location>
        <position position="334"/>
    </location>
    <ligand>
        <name>Zn(2+)</name>
        <dbReference type="ChEBI" id="CHEBI:29105"/>
        <note>catalytic</note>
    </ligand>
</feature>
<name>A0A6I6JSD8_9BACT</name>
<proteinExistence type="predicted"/>
<dbReference type="Gene3D" id="2.60.40.1730">
    <property type="entry name" value="tricorn interacting facor f3 domain"/>
    <property type="match status" value="1"/>
</dbReference>
<dbReference type="InterPro" id="IPR034015">
    <property type="entry name" value="M1_LTA4H"/>
</dbReference>
<reference evidence="5 6" key="1">
    <citation type="submission" date="2019-11" db="EMBL/GenBank/DDBJ databases">
        <authorList>
            <person name="Zheng R.K."/>
            <person name="Sun C.M."/>
        </authorList>
    </citation>
    <scope>NUCLEOTIDE SEQUENCE [LARGE SCALE GENOMIC DNA]</scope>
    <source>
        <strain evidence="5 6">WC007</strain>
    </source>
</reference>
<evidence type="ECO:0000313" key="6">
    <source>
        <dbReference type="Proteomes" id="UP000428260"/>
    </source>
</evidence>
<sequence>MIYRATGILLLIFGITTGIFAQKTQFTHQDSLRGSITPERAWWDLTYYHLSVKVNPGDSTFSGTNLIQYRVIEPNQKIQIDLQPPMKISKITQNGVEQKFARDGNAWFISLSKKQQKGEVLELLVEYNGKPKVSRRPPWDGGVSWKKDEKGRPFIVTANQGDGASLWWPCKDHPYDEPDSMLISVTFPENLMDVSNGKLIKLDNNNDGTKTAHWFVNNPINSYGVNINIGNYVHFGDTYKGKKGALDCNFWVMDYNLEKAKKHFEQAYQMLEAFEYWFGPYPFYNDGYKLVEVPYPGMEHQSSVTYGNGFKNGYGGRDESHTGYGMKFDFIIIHESGHEWFANNVTNWDEADMWIHESFTAYSESLFVEYFWGKEAGAEYCRGTRLNISNDRPIIGVYGVNYPGSGDMYSKGANMLHTLRQIVNDDKKWRKILRGLNETFYHQTVKAEQIEKYISSETELDLESFFNQYLRDTRIPTLEYAIVDNEIRYRWTNCVNDFNMPVRVYISGEMKWIYPTRRWSRLKQSGSYKSFEIDKNFYVAAFPITVIN</sequence>
<evidence type="ECO:0000259" key="3">
    <source>
        <dbReference type="Pfam" id="PF01433"/>
    </source>
</evidence>
<feature type="binding site" evidence="2">
    <location>
        <position position="338"/>
    </location>
    <ligand>
        <name>Zn(2+)</name>
        <dbReference type="ChEBI" id="CHEBI:29105"/>
        <note>catalytic</note>
    </ligand>
</feature>
<keyword evidence="2" id="KW-0862">Zinc</keyword>
<dbReference type="GO" id="GO:0008270">
    <property type="term" value="F:zinc ion binding"/>
    <property type="evidence" value="ECO:0007669"/>
    <property type="project" value="InterPro"/>
</dbReference>
<dbReference type="Proteomes" id="UP000428260">
    <property type="component" value="Chromosome"/>
</dbReference>
<dbReference type="SUPFAM" id="SSF55486">
    <property type="entry name" value="Metalloproteases ('zincins'), catalytic domain"/>
    <property type="match status" value="1"/>
</dbReference>
<dbReference type="InterPro" id="IPR027268">
    <property type="entry name" value="Peptidase_M4/M1_CTD_sf"/>
</dbReference>
<dbReference type="InterPro" id="IPR014782">
    <property type="entry name" value="Peptidase_M1_dom"/>
</dbReference>
<dbReference type="InterPro" id="IPR045357">
    <property type="entry name" value="Aminopeptidase_N-like_N"/>
</dbReference>
<keyword evidence="6" id="KW-1185">Reference proteome</keyword>
<dbReference type="InterPro" id="IPR042097">
    <property type="entry name" value="Aminopeptidase_N-like_N_sf"/>
</dbReference>
<dbReference type="Gene3D" id="1.10.390.10">
    <property type="entry name" value="Neutral Protease Domain 2"/>
    <property type="match status" value="1"/>
</dbReference>